<gene>
    <name evidence="1" type="ORF">HGA02_00310</name>
</gene>
<organism evidence="1 2">
    <name type="scientific">Cellulomonas septica</name>
    <dbReference type="NCBI Taxonomy" id="285080"/>
    <lineage>
        <taxon>Bacteria</taxon>
        <taxon>Bacillati</taxon>
        <taxon>Actinomycetota</taxon>
        <taxon>Actinomycetes</taxon>
        <taxon>Micrococcales</taxon>
        <taxon>Cellulomonadaceae</taxon>
        <taxon>Cellulomonas</taxon>
    </lineage>
</organism>
<keyword evidence="2" id="KW-1185">Reference proteome</keyword>
<accession>A0ABX1JXI3</accession>
<proteinExistence type="predicted"/>
<evidence type="ECO:0000313" key="2">
    <source>
        <dbReference type="Proteomes" id="UP000777774"/>
    </source>
</evidence>
<reference evidence="1 2" key="1">
    <citation type="submission" date="2020-04" db="EMBL/GenBank/DDBJ databases">
        <title>MicrobeNet Type strains.</title>
        <authorList>
            <person name="Nicholson A.C."/>
        </authorList>
    </citation>
    <scope>NUCLEOTIDE SEQUENCE [LARGE SCALE GENOMIC DNA]</scope>
    <source>
        <strain evidence="1 2">ATCC BAA-787</strain>
    </source>
</reference>
<sequence length="294" mass="31837">MAPMSSARQDLICLEALYDAPADDRFDALAALQRTGLRLEQAQEWLRIARAEGLVAELEGSLVPGDRPTRRGRAIVEEARQRRSNRSHIRQTAQRNLLRWTDDTGGGNLARFLESDFAWIDGLTLTLEQAAEAARALHEEGLIKARIIGAWGAEVVRADVEILPLGREVVDEHNGDPTAWRARLAKHNALVNIQHNAGSIAIGGHGSTVNAKVTNEIDSDKLGQLVEALVAARGTLALAAQDQDDYDSNLEDLQSGEPSRVQRALTWFGRLGRDIGTNALGGMLAGQALGLLPG</sequence>
<name>A0ABX1JXI3_9CELL</name>
<dbReference type="Proteomes" id="UP000777774">
    <property type="component" value="Unassembled WGS sequence"/>
</dbReference>
<evidence type="ECO:0000313" key="1">
    <source>
        <dbReference type="EMBL" id="NKY38015.1"/>
    </source>
</evidence>
<comment type="caution">
    <text evidence="1">The sequence shown here is derived from an EMBL/GenBank/DDBJ whole genome shotgun (WGS) entry which is preliminary data.</text>
</comment>
<protein>
    <submittedName>
        <fullName evidence="1">Uncharacterized protein</fullName>
    </submittedName>
</protein>
<dbReference type="RefSeq" id="WP_168676267.1">
    <property type="nucleotide sequence ID" value="NZ_JAAXOY010000001.1"/>
</dbReference>
<dbReference type="EMBL" id="JAAXOY010000001">
    <property type="protein sequence ID" value="NKY38015.1"/>
    <property type="molecule type" value="Genomic_DNA"/>
</dbReference>